<proteinExistence type="predicted"/>
<comment type="caution">
    <text evidence="1">The sequence shown here is derived from an EMBL/GenBank/DDBJ whole genome shotgun (WGS) entry which is preliminary data.</text>
</comment>
<keyword evidence="2" id="KW-1185">Reference proteome</keyword>
<organism evidence="1 2">
    <name type="scientific">Marasmius tenuissimus</name>
    <dbReference type="NCBI Taxonomy" id="585030"/>
    <lineage>
        <taxon>Eukaryota</taxon>
        <taxon>Fungi</taxon>
        <taxon>Dikarya</taxon>
        <taxon>Basidiomycota</taxon>
        <taxon>Agaricomycotina</taxon>
        <taxon>Agaricomycetes</taxon>
        <taxon>Agaricomycetidae</taxon>
        <taxon>Agaricales</taxon>
        <taxon>Marasmiineae</taxon>
        <taxon>Marasmiaceae</taxon>
        <taxon>Marasmius</taxon>
    </lineage>
</organism>
<protein>
    <submittedName>
        <fullName evidence="1">Uncharacterized protein</fullName>
    </submittedName>
</protein>
<evidence type="ECO:0000313" key="1">
    <source>
        <dbReference type="EMBL" id="KAL0060159.1"/>
    </source>
</evidence>
<sequence length="216" mass="23227">MALYLTLVALLGSENHCQMILNLVSSAAYEGADAKRPETQEVACGVLKRVLKARLRLGEDDQLITDARAVLASAVLEDELSYFYPFGDVSNIVTKATEILSLANASPINARPVLRRLTYIQLWGSPINFPTATIEGDTTGSVTPIERLGTDTIPPLDPELKSKGIIDGIPHINLIMPSVNLNLELNGEISKKGTLASFPEALISPNPESTQSSGFP</sequence>
<accession>A0ABR2ZGS6</accession>
<reference evidence="1 2" key="1">
    <citation type="submission" date="2024-05" db="EMBL/GenBank/DDBJ databases">
        <title>A draft genome resource for the thread blight pathogen Marasmius tenuissimus strain MS-2.</title>
        <authorList>
            <person name="Yulfo-Soto G.E."/>
            <person name="Baruah I.K."/>
            <person name="Amoako-Attah I."/>
            <person name="Bukari Y."/>
            <person name="Meinhardt L.W."/>
            <person name="Bailey B.A."/>
            <person name="Cohen S.P."/>
        </authorList>
    </citation>
    <scope>NUCLEOTIDE SEQUENCE [LARGE SCALE GENOMIC DNA]</scope>
    <source>
        <strain evidence="1 2">MS-2</strain>
    </source>
</reference>
<evidence type="ECO:0000313" key="2">
    <source>
        <dbReference type="Proteomes" id="UP001437256"/>
    </source>
</evidence>
<dbReference type="Proteomes" id="UP001437256">
    <property type="component" value="Unassembled WGS sequence"/>
</dbReference>
<name>A0ABR2ZGS6_9AGAR</name>
<gene>
    <name evidence="1" type="ORF">AAF712_013053</name>
</gene>
<dbReference type="EMBL" id="JBBXMP010000189">
    <property type="protein sequence ID" value="KAL0060159.1"/>
    <property type="molecule type" value="Genomic_DNA"/>
</dbReference>